<dbReference type="Proteomes" id="UP000465220">
    <property type="component" value="Unassembled WGS sequence"/>
</dbReference>
<keyword evidence="3" id="KW-1185">Reference proteome</keyword>
<reference evidence="2 3" key="1">
    <citation type="submission" date="2020-01" db="EMBL/GenBank/DDBJ databases">
        <title>Draft genome sequence of Aspergillus lentulus IFM 60648.</title>
        <authorList>
            <person name="Takahashi H."/>
            <person name="Yaguchi T."/>
        </authorList>
    </citation>
    <scope>NUCLEOTIDE SEQUENCE [LARGE SCALE GENOMIC DNA]</scope>
    <source>
        <strain evidence="2 3">IFM 60648</strain>
    </source>
</reference>
<dbReference type="EMBL" id="BLKI01000018">
    <property type="protein sequence ID" value="GFF73557.1"/>
    <property type="molecule type" value="Genomic_DNA"/>
</dbReference>
<feature type="region of interest" description="Disordered" evidence="1">
    <location>
        <begin position="1"/>
        <end position="21"/>
    </location>
</feature>
<evidence type="ECO:0000313" key="2">
    <source>
        <dbReference type="EMBL" id="GFF73557.1"/>
    </source>
</evidence>
<organism evidence="2 3">
    <name type="scientific">Aspergillus lentulus</name>
    <dbReference type="NCBI Taxonomy" id="293939"/>
    <lineage>
        <taxon>Eukaryota</taxon>
        <taxon>Fungi</taxon>
        <taxon>Dikarya</taxon>
        <taxon>Ascomycota</taxon>
        <taxon>Pezizomycotina</taxon>
        <taxon>Eurotiomycetes</taxon>
        <taxon>Eurotiomycetidae</taxon>
        <taxon>Eurotiales</taxon>
        <taxon>Aspergillaceae</taxon>
        <taxon>Aspergillus</taxon>
        <taxon>Aspergillus subgen. Fumigati</taxon>
    </lineage>
</organism>
<accession>A0ABQ1A4T0</accession>
<proteinExistence type="predicted"/>
<evidence type="ECO:0000313" key="3">
    <source>
        <dbReference type="Proteomes" id="UP000465220"/>
    </source>
</evidence>
<protein>
    <submittedName>
        <fullName evidence="2">Uncharacterized protein</fullName>
    </submittedName>
</protein>
<name>A0ABQ1A4T0_ASPLE</name>
<gene>
    <name evidence="2" type="ORF">IFM60648_03966</name>
</gene>
<sequence>MLFHSAAAMEAPRSQSDNAWPGAFASVRRHKEEILRIDAAAPKRNASPVLYTWEFRPRAANAIVPGPYGEDVSFEEIGISGAAQKTSGYPLYGGEGPVLM</sequence>
<evidence type="ECO:0000256" key="1">
    <source>
        <dbReference type="SAM" id="MobiDB-lite"/>
    </source>
</evidence>
<comment type="caution">
    <text evidence="2">The sequence shown here is derived from an EMBL/GenBank/DDBJ whole genome shotgun (WGS) entry which is preliminary data.</text>
</comment>